<comment type="caution">
    <text evidence="1">The sequence shown here is derived from an EMBL/GenBank/DDBJ whole genome shotgun (WGS) entry which is preliminary data.</text>
</comment>
<protein>
    <recommendedName>
        <fullName evidence="3">HTH HARE-type domain-containing protein</fullName>
    </recommendedName>
</protein>
<evidence type="ECO:0000313" key="1">
    <source>
        <dbReference type="EMBL" id="MFB5763226.1"/>
    </source>
</evidence>
<evidence type="ECO:0000313" key="2">
    <source>
        <dbReference type="Proteomes" id="UP001580430"/>
    </source>
</evidence>
<sequence length="132" mass="14855">MITIKVSAPAAPIIKELAMNLLQKKGRFEIPELKEYAEKSGYTFTQGQFAGALRSMLDNTAVVSTERGVYELNSTTDIISQDLKNQINQVLDQTLHSLRQLANVNLLEVDDSFMKEIRTLREVINAIESLKK</sequence>
<organism evidence="1 2">
    <name type="scientific">Paenibacillus medicaginis</name>
    <dbReference type="NCBI Taxonomy" id="1470560"/>
    <lineage>
        <taxon>Bacteria</taxon>
        <taxon>Bacillati</taxon>
        <taxon>Bacillota</taxon>
        <taxon>Bacilli</taxon>
        <taxon>Bacillales</taxon>
        <taxon>Paenibacillaceae</taxon>
        <taxon>Paenibacillus</taxon>
    </lineage>
</organism>
<dbReference type="Proteomes" id="UP001580430">
    <property type="component" value="Unassembled WGS sequence"/>
</dbReference>
<gene>
    <name evidence="1" type="ORF">ACE5LO_22880</name>
</gene>
<evidence type="ECO:0008006" key="3">
    <source>
        <dbReference type="Google" id="ProtNLM"/>
    </source>
</evidence>
<dbReference type="RefSeq" id="WP_375522278.1">
    <property type="nucleotide sequence ID" value="NZ_JBHIRY010000031.1"/>
</dbReference>
<accession>A0ABV5C715</accession>
<reference evidence="1 2" key="1">
    <citation type="submission" date="2024-09" db="EMBL/GenBank/DDBJ databases">
        <title>Paenibacillus zeirhizospherea sp. nov., isolated from surface of the maize (Zea mays) roots in a horticulture field, Hungary.</title>
        <authorList>
            <person name="Marton D."/>
            <person name="Farkas M."/>
            <person name="Bedics A."/>
            <person name="Toth E."/>
            <person name="Tancsics A."/>
            <person name="Boka K."/>
            <person name="Marati G."/>
            <person name="Kriszt B."/>
            <person name="Cserhati M."/>
        </authorList>
    </citation>
    <scope>NUCLEOTIDE SEQUENCE [LARGE SCALE GENOMIC DNA]</scope>
    <source>
        <strain evidence="1 2">JCM 18446</strain>
    </source>
</reference>
<keyword evidence="2" id="KW-1185">Reference proteome</keyword>
<proteinExistence type="predicted"/>
<dbReference type="EMBL" id="JBHIRY010000031">
    <property type="protein sequence ID" value="MFB5763226.1"/>
    <property type="molecule type" value="Genomic_DNA"/>
</dbReference>
<name>A0ABV5C715_9BACL</name>